<sequence>MQGHAWCLGFKLHACSVSAFFCPSFHLSCNHDPTPPFHGPGPITGVQEHGVSELRLQAACCHWWSEVPRKLGRYRRDQSTQETEI</sequence>
<reference evidence="2" key="1">
    <citation type="journal article" date="2020" name="Stud. Mycol.">
        <title>101 Dothideomycetes genomes: a test case for predicting lifestyles and emergence of pathogens.</title>
        <authorList>
            <person name="Haridas S."/>
            <person name="Albert R."/>
            <person name="Binder M."/>
            <person name="Bloem J."/>
            <person name="Labutti K."/>
            <person name="Salamov A."/>
            <person name="Andreopoulos B."/>
            <person name="Baker S."/>
            <person name="Barry K."/>
            <person name="Bills G."/>
            <person name="Bluhm B."/>
            <person name="Cannon C."/>
            <person name="Castanera R."/>
            <person name="Culley D."/>
            <person name="Daum C."/>
            <person name="Ezra D."/>
            <person name="Gonzalez J."/>
            <person name="Henrissat B."/>
            <person name="Kuo A."/>
            <person name="Liang C."/>
            <person name="Lipzen A."/>
            <person name="Lutzoni F."/>
            <person name="Magnuson J."/>
            <person name="Mondo S."/>
            <person name="Nolan M."/>
            <person name="Ohm R."/>
            <person name="Pangilinan J."/>
            <person name="Park H.-J."/>
            <person name="Ramirez L."/>
            <person name="Alfaro M."/>
            <person name="Sun H."/>
            <person name="Tritt A."/>
            <person name="Yoshinaga Y."/>
            <person name="Zwiers L.-H."/>
            <person name="Turgeon B."/>
            <person name="Goodwin S."/>
            <person name="Spatafora J."/>
            <person name="Crous P."/>
            <person name="Grigoriev I."/>
        </authorList>
    </citation>
    <scope>NUCLEOTIDE SEQUENCE</scope>
    <source>
        <strain evidence="2">CBS 113979</strain>
    </source>
</reference>
<evidence type="ECO:0000256" key="1">
    <source>
        <dbReference type="SAM" id="SignalP"/>
    </source>
</evidence>
<feature type="chain" id="PRO_5026306663" description="Secreted protein" evidence="1">
    <location>
        <begin position="20"/>
        <end position="85"/>
    </location>
</feature>
<name>A0A6G1GTR9_9PEZI</name>
<protein>
    <recommendedName>
        <fullName evidence="4">Secreted protein</fullName>
    </recommendedName>
</protein>
<dbReference type="EMBL" id="ML977168">
    <property type="protein sequence ID" value="KAF1984353.1"/>
    <property type="molecule type" value="Genomic_DNA"/>
</dbReference>
<feature type="signal peptide" evidence="1">
    <location>
        <begin position="1"/>
        <end position="19"/>
    </location>
</feature>
<gene>
    <name evidence="2" type="ORF">K402DRAFT_142361</name>
</gene>
<evidence type="ECO:0000313" key="3">
    <source>
        <dbReference type="Proteomes" id="UP000800041"/>
    </source>
</evidence>
<dbReference type="AlphaFoldDB" id="A0A6G1GTR9"/>
<keyword evidence="3" id="KW-1185">Reference proteome</keyword>
<evidence type="ECO:0008006" key="4">
    <source>
        <dbReference type="Google" id="ProtNLM"/>
    </source>
</evidence>
<dbReference type="Proteomes" id="UP000800041">
    <property type="component" value="Unassembled WGS sequence"/>
</dbReference>
<organism evidence="2 3">
    <name type="scientific">Aulographum hederae CBS 113979</name>
    <dbReference type="NCBI Taxonomy" id="1176131"/>
    <lineage>
        <taxon>Eukaryota</taxon>
        <taxon>Fungi</taxon>
        <taxon>Dikarya</taxon>
        <taxon>Ascomycota</taxon>
        <taxon>Pezizomycotina</taxon>
        <taxon>Dothideomycetes</taxon>
        <taxon>Pleosporomycetidae</taxon>
        <taxon>Aulographales</taxon>
        <taxon>Aulographaceae</taxon>
    </lineage>
</organism>
<proteinExistence type="predicted"/>
<keyword evidence="1" id="KW-0732">Signal</keyword>
<evidence type="ECO:0000313" key="2">
    <source>
        <dbReference type="EMBL" id="KAF1984353.1"/>
    </source>
</evidence>
<accession>A0A6G1GTR9</accession>